<dbReference type="EMBL" id="JARXVH010000007">
    <property type="protein sequence ID" value="MDH6217569.1"/>
    <property type="molecule type" value="Genomic_DNA"/>
</dbReference>
<feature type="domain" description="Tail specific protease" evidence="1">
    <location>
        <begin position="2"/>
        <end position="66"/>
    </location>
</feature>
<dbReference type="InterPro" id="IPR005151">
    <property type="entry name" value="Tail-specific_protease"/>
</dbReference>
<evidence type="ECO:0000259" key="1">
    <source>
        <dbReference type="Pfam" id="PF03572"/>
    </source>
</evidence>
<reference evidence="2 3" key="1">
    <citation type="submission" date="2023-04" db="EMBL/GenBank/DDBJ databases">
        <title>Forest soil microbial communities from Buena Vista Peninsula, Colon Province, Panama.</title>
        <authorList>
            <person name="Bouskill N."/>
        </authorList>
    </citation>
    <scope>NUCLEOTIDE SEQUENCE [LARGE SCALE GENOMIC DNA]</scope>
    <source>
        <strain evidence="2 3">GGS1</strain>
    </source>
</reference>
<dbReference type="Pfam" id="PF03572">
    <property type="entry name" value="Peptidase_S41"/>
    <property type="match status" value="1"/>
</dbReference>
<proteinExistence type="predicted"/>
<gene>
    <name evidence="2" type="ORF">M2283_004897</name>
</gene>
<dbReference type="SUPFAM" id="SSF52096">
    <property type="entry name" value="ClpP/crotonase"/>
    <property type="match status" value="1"/>
</dbReference>
<dbReference type="GO" id="GO:0008233">
    <property type="term" value="F:peptidase activity"/>
    <property type="evidence" value="ECO:0007669"/>
    <property type="project" value="UniProtKB-KW"/>
</dbReference>
<name>A0ABT6LMN5_9ACTN</name>
<evidence type="ECO:0000313" key="2">
    <source>
        <dbReference type="EMBL" id="MDH6217569.1"/>
    </source>
</evidence>
<protein>
    <submittedName>
        <fullName evidence="2">C-terminal processing protease CtpA/Prc</fullName>
    </submittedName>
</protein>
<dbReference type="GO" id="GO:0006508">
    <property type="term" value="P:proteolysis"/>
    <property type="evidence" value="ECO:0007669"/>
    <property type="project" value="UniProtKB-KW"/>
</dbReference>
<comment type="caution">
    <text evidence="2">The sequence shown here is derived from an EMBL/GenBank/DDBJ whole genome shotgun (WGS) entry which is preliminary data.</text>
</comment>
<evidence type="ECO:0000313" key="3">
    <source>
        <dbReference type="Proteomes" id="UP001160499"/>
    </source>
</evidence>
<accession>A0ABT6LMN5</accession>
<keyword evidence="2" id="KW-0645">Protease</keyword>
<sequence>MSAGETFTQALIDRPGRTVRIGQATQGVFSDTMARVLPNGMVAWLPNEEFLTRTGRTFDGTGIPPQLTEPVFTKEEFAKNRDSAFDRTVNLLRRS</sequence>
<dbReference type="InterPro" id="IPR029045">
    <property type="entry name" value="ClpP/crotonase-like_dom_sf"/>
</dbReference>
<organism evidence="2 3">
    <name type="scientific">Streptomyces pseudovenezuelae</name>
    <dbReference type="NCBI Taxonomy" id="67350"/>
    <lineage>
        <taxon>Bacteria</taxon>
        <taxon>Bacillati</taxon>
        <taxon>Actinomycetota</taxon>
        <taxon>Actinomycetes</taxon>
        <taxon>Kitasatosporales</taxon>
        <taxon>Streptomycetaceae</taxon>
        <taxon>Streptomyces</taxon>
        <taxon>Streptomyces aurantiacus group</taxon>
    </lineage>
</organism>
<keyword evidence="2" id="KW-0378">Hydrolase</keyword>
<dbReference type="Gene3D" id="3.30.750.44">
    <property type="match status" value="1"/>
</dbReference>
<keyword evidence="3" id="KW-1185">Reference proteome</keyword>
<dbReference type="Proteomes" id="UP001160499">
    <property type="component" value="Unassembled WGS sequence"/>
</dbReference>
<dbReference type="Gene3D" id="3.90.226.10">
    <property type="entry name" value="2-enoyl-CoA Hydratase, Chain A, domain 1"/>
    <property type="match status" value="1"/>
</dbReference>